<dbReference type="PANTHER" id="PTHR18964:SF149">
    <property type="entry name" value="BIFUNCTIONAL UDP-N-ACETYLGLUCOSAMINE 2-EPIMERASE_N-ACETYLMANNOSAMINE KINASE"/>
    <property type="match status" value="1"/>
</dbReference>
<comment type="similarity">
    <text evidence="1">Belongs to the ROK (NagC/XylR) family.</text>
</comment>
<proteinExistence type="inferred from homology"/>
<dbReference type="InterPro" id="IPR000600">
    <property type="entry name" value="ROK"/>
</dbReference>
<dbReference type="Pfam" id="PF00480">
    <property type="entry name" value="ROK"/>
    <property type="match status" value="1"/>
</dbReference>
<keyword evidence="2" id="KW-0808">Transferase</keyword>
<dbReference type="Gene3D" id="3.30.420.40">
    <property type="match status" value="2"/>
</dbReference>
<keyword evidence="2" id="KW-0418">Kinase</keyword>
<keyword evidence="3" id="KW-1185">Reference proteome</keyword>
<gene>
    <name evidence="2" type="ORF">SAMN05192573_107237</name>
</gene>
<accession>A0A1G8ALH2</accession>
<protein>
    <submittedName>
        <fullName evidence="2">Glucokinase</fullName>
    </submittedName>
</protein>
<dbReference type="AlphaFoldDB" id="A0A1G8ALH2"/>
<dbReference type="RefSeq" id="WP_091169030.1">
    <property type="nucleotide sequence ID" value="NZ_FNCG01000007.1"/>
</dbReference>
<sequence>MINNPVFSSGHILTADIGGSHITAGICDLQRALILPETMVRADVDSKAPAEAILSSWTAALKNAMNQHSALKPDGLSIAMPGPFDYLNGVSFITGLDKYEALYGRDIKAYLADKLQLAGSQIRFRNDAESTIAGEATAVAGRGYQRVMGVTLGTGFGSAVSENGITRDINLGSNPYKESVADDYFSTRWFKKRYRELTGRPLNDGVRELASLANSDLAVGKIFSEYAQNMAGFLSAHVAVHQPEVLIICGNIAKAGALFWPQLQEYLAPLEIKTAQLDEQAALIGAAALFKTNYNKII</sequence>
<dbReference type="Proteomes" id="UP000199705">
    <property type="component" value="Unassembled WGS sequence"/>
</dbReference>
<dbReference type="STRING" id="551996.SAMN05192573_107237"/>
<name>A0A1G8ALH2_9SPHI</name>
<dbReference type="InterPro" id="IPR043129">
    <property type="entry name" value="ATPase_NBD"/>
</dbReference>
<dbReference type="SUPFAM" id="SSF53067">
    <property type="entry name" value="Actin-like ATPase domain"/>
    <property type="match status" value="1"/>
</dbReference>
<evidence type="ECO:0000313" key="3">
    <source>
        <dbReference type="Proteomes" id="UP000199705"/>
    </source>
</evidence>
<dbReference type="CDD" id="cd23763">
    <property type="entry name" value="ASKHA_ATPase_ROK"/>
    <property type="match status" value="1"/>
</dbReference>
<reference evidence="3" key="1">
    <citation type="submission" date="2016-10" db="EMBL/GenBank/DDBJ databases">
        <authorList>
            <person name="Varghese N."/>
            <person name="Submissions S."/>
        </authorList>
    </citation>
    <scope>NUCLEOTIDE SEQUENCE [LARGE SCALE GENOMIC DNA]</scope>
    <source>
        <strain evidence="3">Gh-67</strain>
    </source>
</reference>
<dbReference type="GO" id="GO:0016301">
    <property type="term" value="F:kinase activity"/>
    <property type="evidence" value="ECO:0007669"/>
    <property type="project" value="UniProtKB-KW"/>
</dbReference>
<evidence type="ECO:0000313" key="2">
    <source>
        <dbReference type="EMBL" id="SDH21778.1"/>
    </source>
</evidence>
<dbReference type="EMBL" id="FNCG01000007">
    <property type="protein sequence ID" value="SDH21778.1"/>
    <property type="molecule type" value="Genomic_DNA"/>
</dbReference>
<evidence type="ECO:0000256" key="1">
    <source>
        <dbReference type="ARBA" id="ARBA00006479"/>
    </source>
</evidence>
<organism evidence="2 3">
    <name type="scientific">Mucilaginibacter gossypii</name>
    <dbReference type="NCBI Taxonomy" id="551996"/>
    <lineage>
        <taxon>Bacteria</taxon>
        <taxon>Pseudomonadati</taxon>
        <taxon>Bacteroidota</taxon>
        <taxon>Sphingobacteriia</taxon>
        <taxon>Sphingobacteriales</taxon>
        <taxon>Sphingobacteriaceae</taxon>
        <taxon>Mucilaginibacter</taxon>
    </lineage>
</organism>
<dbReference type="PANTHER" id="PTHR18964">
    <property type="entry name" value="ROK (REPRESSOR, ORF, KINASE) FAMILY"/>
    <property type="match status" value="1"/>
</dbReference>